<dbReference type="Proteomes" id="UP001156601">
    <property type="component" value="Unassembled WGS sequence"/>
</dbReference>
<gene>
    <name evidence="1" type="ORF">GCM10007852_24360</name>
</gene>
<dbReference type="AlphaFoldDB" id="A0AA37T3R7"/>
<accession>A0AA37T3R7</accession>
<evidence type="ECO:0000313" key="1">
    <source>
        <dbReference type="EMBL" id="GLR71528.1"/>
    </source>
</evidence>
<sequence length="139" mass="15188">MLLSQGVFGSIVTSFNLSSAQSIAGALNLINPSNKNNDVMLICTGSQTKWISESIYLNTGKIVELSLSTDLPDLPKSVHSVDCSFDPIVEPTFEQMTMNTVQVKWIAYKALIQTLSQRPYTAFPYTRSLSRAPPASVLS</sequence>
<keyword evidence="2" id="KW-1185">Reference proteome</keyword>
<proteinExistence type="predicted"/>
<organism evidence="1 2">
    <name type="scientific">Agaribacter marinus</name>
    <dbReference type="NCBI Taxonomy" id="1431249"/>
    <lineage>
        <taxon>Bacteria</taxon>
        <taxon>Pseudomonadati</taxon>
        <taxon>Pseudomonadota</taxon>
        <taxon>Gammaproteobacteria</taxon>
        <taxon>Alteromonadales</taxon>
        <taxon>Alteromonadaceae</taxon>
        <taxon>Agaribacter</taxon>
    </lineage>
</organism>
<reference evidence="1" key="1">
    <citation type="journal article" date="2014" name="Int. J. Syst. Evol. Microbiol.">
        <title>Complete genome sequence of Corynebacterium casei LMG S-19264T (=DSM 44701T), isolated from a smear-ripened cheese.</title>
        <authorList>
            <consortium name="US DOE Joint Genome Institute (JGI-PGF)"/>
            <person name="Walter F."/>
            <person name="Albersmeier A."/>
            <person name="Kalinowski J."/>
            <person name="Ruckert C."/>
        </authorList>
    </citation>
    <scope>NUCLEOTIDE SEQUENCE</scope>
    <source>
        <strain evidence="1">NBRC 110023</strain>
    </source>
</reference>
<name>A0AA37T3R7_9ALTE</name>
<protein>
    <submittedName>
        <fullName evidence="1">Uncharacterized protein</fullName>
    </submittedName>
</protein>
<reference evidence="1" key="2">
    <citation type="submission" date="2023-01" db="EMBL/GenBank/DDBJ databases">
        <title>Draft genome sequence of Agaribacter marinus strain NBRC 110023.</title>
        <authorList>
            <person name="Sun Q."/>
            <person name="Mori K."/>
        </authorList>
    </citation>
    <scope>NUCLEOTIDE SEQUENCE</scope>
    <source>
        <strain evidence="1">NBRC 110023</strain>
    </source>
</reference>
<comment type="caution">
    <text evidence="1">The sequence shown here is derived from an EMBL/GenBank/DDBJ whole genome shotgun (WGS) entry which is preliminary data.</text>
</comment>
<evidence type="ECO:0000313" key="2">
    <source>
        <dbReference type="Proteomes" id="UP001156601"/>
    </source>
</evidence>
<dbReference type="EMBL" id="BSOT01000006">
    <property type="protein sequence ID" value="GLR71528.1"/>
    <property type="molecule type" value="Genomic_DNA"/>
</dbReference>